<protein>
    <submittedName>
        <fullName evidence="2">Tripartite-type tricarboxylate transporter receptor subunit TctC</fullName>
    </submittedName>
</protein>
<sequence>MSPMPLSIPKVRQAPSAVFDAICDIKPRLFGLGRVANPRDTARYRCGLRLAQTKNPSVLLVASSIKHYTSRRRLLVGALAAAAWPVARAAAQDKPLRILVGFPPGGGSDVIARLLAEKLKDALQRPVMVDNRPGAGGQLAAQWLKAAPADGSAVLLSHDHTISILPLVLAHPGYDPHTDFVPLGGVASFVNGLAVAPGTPARSLAQYVAWVKAQGGKSAIGIPAPASTPEFLVQLLSKRYGLDLVAVPYKGSAPMIADMLGQQIPAGIGSSADFIEHLRSGKLHMLAVVGAQRQTVLPDVPTFGELGFAGLEDTPFYGVWAPRGVPAQFVSDFSRALAKVLALPDIRQQLTDMGLSVGFMAPEQLDARERAYRAAWARIIQGSGFRPQ</sequence>
<keyword evidence="3" id="KW-1185">Reference proteome</keyword>
<dbReference type="Gene3D" id="3.40.190.150">
    <property type="entry name" value="Bordetella uptake gene, domain 1"/>
    <property type="match status" value="1"/>
</dbReference>
<dbReference type="Gene3D" id="3.40.190.10">
    <property type="entry name" value="Periplasmic binding protein-like II"/>
    <property type="match status" value="1"/>
</dbReference>
<dbReference type="Proteomes" id="UP000252174">
    <property type="component" value="Unassembled WGS sequence"/>
</dbReference>
<dbReference type="PANTHER" id="PTHR42928">
    <property type="entry name" value="TRICARBOXYLATE-BINDING PROTEIN"/>
    <property type="match status" value="1"/>
</dbReference>
<dbReference type="InterPro" id="IPR005064">
    <property type="entry name" value="BUG"/>
</dbReference>
<comment type="similarity">
    <text evidence="1">Belongs to the UPF0065 (bug) family.</text>
</comment>
<dbReference type="SUPFAM" id="SSF53850">
    <property type="entry name" value="Periplasmic binding protein-like II"/>
    <property type="match status" value="1"/>
</dbReference>
<dbReference type="CDD" id="cd13579">
    <property type="entry name" value="PBP2_Bug_NagM"/>
    <property type="match status" value="1"/>
</dbReference>
<dbReference type="PANTHER" id="PTHR42928:SF5">
    <property type="entry name" value="BLR1237 PROTEIN"/>
    <property type="match status" value="1"/>
</dbReference>
<comment type="caution">
    <text evidence="2">The sequence shown here is derived from an EMBL/GenBank/DDBJ whole genome shotgun (WGS) entry which is preliminary data.</text>
</comment>
<dbReference type="EMBL" id="QPJU01000001">
    <property type="protein sequence ID" value="RCX11977.1"/>
    <property type="molecule type" value="Genomic_DNA"/>
</dbReference>
<accession>A0A369AUT1</accession>
<organism evidence="2 3">
    <name type="scientific">Extensimonas vulgaris</name>
    <dbReference type="NCBI Taxonomy" id="1031594"/>
    <lineage>
        <taxon>Bacteria</taxon>
        <taxon>Pseudomonadati</taxon>
        <taxon>Pseudomonadota</taxon>
        <taxon>Betaproteobacteria</taxon>
        <taxon>Burkholderiales</taxon>
        <taxon>Comamonadaceae</taxon>
        <taxon>Extensimonas</taxon>
    </lineage>
</organism>
<gene>
    <name evidence="2" type="ORF">DFR45_101515</name>
</gene>
<dbReference type="InterPro" id="IPR042100">
    <property type="entry name" value="Bug_dom1"/>
</dbReference>
<evidence type="ECO:0000256" key="1">
    <source>
        <dbReference type="ARBA" id="ARBA00006987"/>
    </source>
</evidence>
<evidence type="ECO:0000313" key="3">
    <source>
        <dbReference type="Proteomes" id="UP000252174"/>
    </source>
</evidence>
<name>A0A369AUT1_9BURK</name>
<evidence type="ECO:0000313" key="2">
    <source>
        <dbReference type="EMBL" id="RCX11977.1"/>
    </source>
</evidence>
<keyword evidence="2" id="KW-0675">Receptor</keyword>
<dbReference type="AlphaFoldDB" id="A0A369AUT1"/>
<reference evidence="2 3" key="1">
    <citation type="submission" date="2018-07" db="EMBL/GenBank/DDBJ databases">
        <title>Genomic Encyclopedia of Type Strains, Phase IV (KMG-IV): sequencing the most valuable type-strain genomes for metagenomic binning, comparative biology and taxonomic classification.</title>
        <authorList>
            <person name="Goeker M."/>
        </authorList>
    </citation>
    <scope>NUCLEOTIDE SEQUENCE [LARGE SCALE GENOMIC DNA]</scope>
    <source>
        <strain evidence="2 3">DSM 100911</strain>
    </source>
</reference>
<proteinExistence type="inferred from homology"/>
<dbReference type="Pfam" id="PF03401">
    <property type="entry name" value="TctC"/>
    <property type="match status" value="1"/>
</dbReference>